<protein>
    <recommendedName>
        <fullName evidence="12">(S)-3-amino-2-methylpropionate transaminase</fullName>
        <ecNumber evidence="6">2.6.1.19</ecNumber>
        <ecNumber evidence="5">2.6.1.22</ecNumber>
    </recommendedName>
    <alternativeName>
        <fullName evidence="13">GABA aminotransferase</fullName>
    </alternativeName>
    <alternativeName>
        <fullName evidence="11">Gamma-amino-N-butyrate transaminase</fullName>
    </alternativeName>
    <alternativeName>
        <fullName evidence="15">Glutamate:succinic semialdehyde transaminase</fullName>
    </alternativeName>
    <alternativeName>
        <fullName evidence="10">L-AIBAT</fullName>
    </alternativeName>
</protein>
<dbReference type="PROSITE" id="PS00600">
    <property type="entry name" value="AA_TRANSFER_CLASS_3"/>
    <property type="match status" value="1"/>
</dbReference>
<dbReference type="EMBL" id="JBHMDM010000007">
    <property type="protein sequence ID" value="MFB9378107.1"/>
    <property type="molecule type" value="Genomic_DNA"/>
</dbReference>
<dbReference type="InterPro" id="IPR049704">
    <property type="entry name" value="Aminotrans_3_PPA_site"/>
</dbReference>
<dbReference type="PIRSF" id="PIRSF000521">
    <property type="entry name" value="Transaminase_4ab_Lys_Orn"/>
    <property type="match status" value="1"/>
</dbReference>
<dbReference type="InterPro" id="IPR015422">
    <property type="entry name" value="PyrdxlP-dep_Trfase_small"/>
</dbReference>
<evidence type="ECO:0000256" key="6">
    <source>
        <dbReference type="ARBA" id="ARBA00012912"/>
    </source>
</evidence>
<comment type="catalytic activity">
    <reaction evidence="1">
        <text>(S)-3-amino-2-methylpropanoate + 2-oxoglutarate = 2-methyl-3-oxopropanoate + L-glutamate</text>
        <dbReference type="Rhea" id="RHEA:13993"/>
        <dbReference type="ChEBI" id="CHEBI:16810"/>
        <dbReference type="ChEBI" id="CHEBI:29985"/>
        <dbReference type="ChEBI" id="CHEBI:57700"/>
        <dbReference type="ChEBI" id="CHEBI:58655"/>
        <dbReference type="EC" id="2.6.1.22"/>
    </reaction>
</comment>
<evidence type="ECO:0000256" key="15">
    <source>
        <dbReference type="ARBA" id="ARBA00050054"/>
    </source>
</evidence>
<organism evidence="18 19">
    <name type="scientific">Kineococcus gynurae</name>
    <dbReference type="NCBI Taxonomy" id="452979"/>
    <lineage>
        <taxon>Bacteria</taxon>
        <taxon>Bacillati</taxon>
        <taxon>Actinomycetota</taxon>
        <taxon>Actinomycetes</taxon>
        <taxon>Kineosporiales</taxon>
        <taxon>Kineosporiaceae</taxon>
        <taxon>Kineococcus</taxon>
    </lineage>
</organism>
<dbReference type="CDD" id="cd00610">
    <property type="entry name" value="OAT_like"/>
    <property type="match status" value="1"/>
</dbReference>
<dbReference type="GO" id="GO:0034386">
    <property type="term" value="F:4-aminobutyrate:2-oxoglutarate transaminase activity"/>
    <property type="evidence" value="ECO:0007669"/>
    <property type="project" value="UniProtKB-EC"/>
</dbReference>
<gene>
    <name evidence="18" type="primary">gabT</name>
    <name evidence="18" type="ORF">ACFFVI_14135</name>
</gene>
<feature type="region of interest" description="Disordered" evidence="17">
    <location>
        <begin position="1"/>
        <end position="23"/>
    </location>
</feature>
<dbReference type="Gene3D" id="3.40.640.10">
    <property type="entry name" value="Type I PLP-dependent aspartate aminotransferase-like (Major domain)"/>
    <property type="match status" value="1"/>
</dbReference>
<accession>A0ABV5LVI8</accession>
<evidence type="ECO:0000256" key="14">
    <source>
        <dbReference type="ARBA" id="ARBA00048021"/>
    </source>
</evidence>
<dbReference type="EC" id="2.6.1.22" evidence="5"/>
<comment type="caution">
    <text evidence="18">The sequence shown here is derived from an EMBL/GenBank/DDBJ whole genome shotgun (WGS) entry which is preliminary data.</text>
</comment>
<dbReference type="InterPro" id="IPR004632">
    <property type="entry name" value="4NH2But_aminotransferase_bac"/>
</dbReference>
<sequence>MSENRSTATTTAAAGGPGLPQERRLLTEVPGPRSRELAARRVGAVSGAVGSSMPVYTAAAGGGVLVDVDGNSFIDLGSGIAVTTVGNADPGVAAAVADQVAAFTHTCFMVTPYESYVRVAEQLNELTPGDHAKKTALFTSGAEAVENAVKIARAHTGRNAVVVFDHAYHGRTNLTMAMTAKNMPYKEGFGPFAPEVYRAPLSYPFRDGVDVEGNPIDGPAAAARAIATIEKQVGAHHVAAIVIEPIQGEGGFIVPAEGFLPALVEFARANGIVFIADEVQSGFARTGAMFASEHEGIVPDLVTTAKGIAAGLPLSAVTGRAEIMDAPVVGGLGGTYGGNPAACVAAIAALDAVRENDLVSRAQQIEKLLKGRLGALQDKDARIGDVRGRGAMIAVELVRAGTHEPDAALAGKVAKEAAQRGIIVLTCGTYGNVLRLLPPLSISDALLSEAIDVLEGVFAELSD</sequence>
<dbReference type="InterPro" id="IPR005814">
    <property type="entry name" value="Aminotrans_3"/>
</dbReference>
<evidence type="ECO:0000256" key="12">
    <source>
        <dbReference type="ARBA" id="ARBA00030857"/>
    </source>
</evidence>
<keyword evidence="19" id="KW-1185">Reference proteome</keyword>
<dbReference type="InterPro" id="IPR050103">
    <property type="entry name" value="Class-III_PLP-dep_AT"/>
</dbReference>
<evidence type="ECO:0000256" key="2">
    <source>
        <dbReference type="ARBA" id="ARBA00001933"/>
    </source>
</evidence>
<comment type="cofactor">
    <cofactor evidence="2">
        <name>pyridoxal 5'-phosphate</name>
        <dbReference type="ChEBI" id="CHEBI:597326"/>
    </cofactor>
</comment>
<dbReference type="EC" id="2.6.1.19" evidence="6"/>
<comment type="similarity">
    <text evidence="4 16">Belongs to the class-III pyridoxal-phosphate-dependent aminotransferase family.</text>
</comment>
<dbReference type="PANTHER" id="PTHR11986">
    <property type="entry name" value="AMINOTRANSFERASE CLASS III"/>
    <property type="match status" value="1"/>
</dbReference>
<dbReference type="Proteomes" id="UP001589748">
    <property type="component" value="Unassembled WGS sequence"/>
</dbReference>
<proteinExistence type="inferred from homology"/>
<evidence type="ECO:0000256" key="8">
    <source>
        <dbReference type="ARBA" id="ARBA00022679"/>
    </source>
</evidence>
<evidence type="ECO:0000256" key="5">
    <source>
        <dbReference type="ARBA" id="ARBA00012876"/>
    </source>
</evidence>
<dbReference type="InterPro" id="IPR015421">
    <property type="entry name" value="PyrdxlP-dep_Trfase_major"/>
</dbReference>
<dbReference type="Gene3D" id="3.90.1150.10">
    <property type="entry name" value="Aspartate Aminotransferase, domain 1"/>
    <property type="match status" value="1"/>
</dbReference>
<comment type="pathway">
    <text evidence="3">Amino-acid degradation; 4-aminobutanoate degradation.</text>
</comment>
<dbReference type="RefSeq" id="WP_380137407.1">
    <property type="nucleotide sequence ID" value="NZ_JBHLUI010000008.1"/>
</dbReference>
<comment type="catalytic activity">
    <reaction evidence="14">
        <text>4-aminobutanoate + 2-oxoglutarate = succinate semialdehyde + L-glutamate</text>
        <dbReference type="Rhea" id="RHEA:23352"/>
        <dbReference type="ChEBI" id="CHEBI:16810"/>
        <dbReference type="ChEBI" id="CHEBI:29985"/>
        <dbReference type="ChEBI" id="CHEBI:57706"/>
        <dbReference type="ChEBI" id="CHEBI:59888"/>
        <dbReference type="EC" id="2.6.1.19"/>
    </reaction>
</comment>
<dbReference type="NCBIfam" id="TIGR00700">
    <property type="entry name" value="GABAtrnsam"/>
    <property type="match status" value="1"/>
</dbReference>
<evidence type="ECO:0000313" key="18">
    <source>
        <dbReference type="EMBL" id="MFB9378107.1"/>
    </source>
</evidence>
<evidence type="ECO:0000313" key="19">
    <source>
        <dbReference type="Proteomes" id="UP001589748"/>
    </source>
</evidence>
<keyword evidence="9 16" id="KW-0663">Pyridoxal phosphate</keyword>
<evidence type="ECO:0000256" key="11">
    <source>
        <dbReference type="ARBA" id="ARBA00030204"/>
    </source>
</evidence>
<evidence type="ECO:0000256" key="3">
    <source>
        <dbReference type="ARBA" id="ARBA00005176"/>
    </source>
</evidence>
<keyword evidence="8 18" id="KW-0808">Transferase</keyword>
<evidence type="ECO:0000256" key="16">
    <source>
        <dbReference type="RuleBase" id="RU003560"/>
    </source>
</evidence>
<dbReference type="NCBIfam" id="NF004714">
    <property type="entry name" value="PRK06058.1"/>
    <property type="match status" value="1"/>
</dbReference>
<dbReference type="SUPFAM" id="SSF53383">
    <property type="entry name" value="PLP-dependent transferases"/>
    <property type="match status" value="1"/>
</dbReference>
<evidence type="ECO:0000256" key="1">
    <source>
        <dbReference type="ARBA" id="ARBA00001750"/>
    </source>
</evidence>
<reference evidence="18 19" key="1">
    <citation type="submission" date="2024-09" db="EMBL/GenBank/DDBJ databases">
        <authorList>
            <person name="Sun Q."/>
            <person name="Mori K."/>
        </authorList>
    </citation>
    <scope>NUCLEOTIDE SEQUENCE [LARGE SCALE GENOMIC DNA]</scope>
    <source>
        <strain evidence="18 19">TISTR 1856</strain>
    </source>
</reference>
<evidence type="ECO:0000256" key="10">
    <source>
        <dbReference type="ARBA" id="ARBA00029760"/>
    </source>
</evidence>
<name>A0ABV5LVI8_9ACTN</name>
<dbReference type="Pfam" id="PF00202">
    <property type="entry name" value="Aminotran_3"/>
    <property type="match status" value="1"/>
</dbReference>
<dbReference type="InterPro" id="IPR015424">
    <property type="entry name" value="PyrdxlP-dep_Trfase"/>
</dbReference>
<evidence type="ECO:0000256" key="7">
    <source>
        <dbReference type="ARBA" id="ARBA00022576"/>
    </source>
</evidence>
<evidence type="ECO:0000256" key="4">
    <source>
        <dbReference type="ARBA" id="ARBA00008954"/>
    </source>
</evidence>
<evidence type="ECO:0000256" key="17">
    <source>
        <dbReference type="SAM" id="MobiDB-lite"/>
    </source>
</evidence>
<evidence type="ECO:0000256" key="13">
    <source>
        <dbReference type="ARBA" id="ARBA00031787"/>
    </source>
</evidence>
<evidence type="ECO:0000256" key="9">
    <source>
        <dbReference type="ARBA" id="ARBA00022898"/>
    </source>
</evidence>
<keyword evidence="7 18" id="KW-0032">Aminotransferase</keyword>